<keyword evidence="6" id="KW-1185">Reference proteome</keyword>
<comment type="caution">
    <text evidence="5">The sequence shown here is derived from an EMBL/GenBank/DDBJ whole genome shotgun (WGS) entry which is preliminary data.</text>
</comment>
<dbReference type="PANTHER" id="PTHR13878:SF91">
    <property type="entry name" value="FAD BINDING DOMAIN PROTEIN (AFU_ORTHOLOGUE AFUA_6G12070)-RELATED"/>
    <property type="match status" value="1"/>
</dbReference>
<evidence type="ECO:0000256" key="2">
    <source>
        <dbReference type="ARBA" id="ARBA00023002"/>
    </source>
</evidence>
<comment type="similarity">
    <text evidence="1">Belongs to the oxygen-dependent FAD-linked oxidoreductase family.</text>
</comment>
<evidence type="ECO:0000256" key="1">
    <source>
        <dbReference type="ARBA" id="ARBA00005466"/>
    </source>
</evidence>
<evidence type="ECO:0000313" key="6">
    <source>
        <dbReference type="Proteomes" id="UP000028545"/>
    </source>
</evidence>
<gene>
    <name evidence="5" type="ORF">SAPIO_CDS2424</name>
</gene>
<name>A0A084GCG4_PSEDA</name>
<dbReference type="InterPro" id="IPR036318">
    <property type="entry name" value="FAD-bd_PCMH-like_sf"/>
</dbReference>
<dbReference type="InterPro" id="IPR016169">
    <property type="entry name" value="FAD-bd_PCMH_sub2"/>
</dbReference>
<accession>A0A084GCG4</accession>
<dbReference type="PANTHER" id="PTHR13878">
    <property type="entry name" value="GULONOLACTONE OXIDASE"/>
    <property type="match status" value="1"/>
</dbReference>
<dbReference type="EMBL" id="JOWA01000086">
    <property type="protein sequence ID" value="KEZ45026.1"/>
    <property type="molecule type" value="Genomic_DNA"/>
</dbReference>
<proteinExistence type="inferred from homology"/>
<dbReference type="Gene3D" id="3.40.462.20">
    <property type="match status" value="1"/>
</dbReference>
<dbReference type="SUPFAM" id="SSF56176">
    <property type="entry name" value="FAD-binding/transporter-associated domain-like"/>
    <property type="match status" value="1"/>
</dbReference>
<dbReference type="Proteomes" id="UP000028545">
    <property type="component" value="Unassembled WGS sequence"/>
</dbReference>
<dbReference type="OMA" id="CHEGQPN"/>
<protein>
    <recommendedName>
        <fullName evidence="4">Berberine/berberine-like domain-containing protein</fullName>
    </recommendedName>
</protein>
<dbReference type="AlphaFoldDB" id="A0A084GCG4"/>
<organism evidence="5 6">
    <name type="scientific">Pseudallescheria apiosperma</name>
    <name type="common">Scedosporium apiospermum</name>
    <dbReference type="NCBI Taxonomy" id="563466"/>
    <lineage>
        <taxon>Eukaryota</taxon>
        <taxon>Fungi</taxon>
        <taxon>Dikarya</taxon>
        <taxon>Ascomycota</taxon>
        <taxon>Pezizomycotina</taxon>
        <taxon>Sordariomycetes</taxon>
        <taxon>Hypocreomycetidae</taxon>
        <taxon>Microascales</taxon>
        <taxon>Microascaceae</taxon>
        <taxon>Scedosporium</taxon>
    </lineage>
</organism>
<dbReference type="OrthoDB" id="9983560at2759"/>
<evidence type="ECO:0000313" key="5">
    <source>
        <dbReference type="EMBL" id="KEZ45026.1"/>
    </source>
</evidence>
<dbReference type="Gene3D" id="3.30.465.10">
    <property type="match status" value="2"/>
</dbReference>
<feature type="chain" id="PRO_5001775696" description="Berberine/berberine-like domain-containing protein" evidence="3">
    <location>
        <begin position="23"/>
        <end position="607"/>
    </location>
</feature>
<feature type="signal peptide" evidence="3">
    <location>
        <begin position="1"/>
        <end position="22"/>
    </location>
</feature>
<dbReference type="InterPro" id="IPR012951">
    <property type="entry name" value="BBE"/>
</dbReference>
<dbReference type="RefSeq" id="XP_016644825.1">
    <property type="nucleotide sequence ID" value="XM_016785449.1"/>
</dbReference>
<dbReference type="VEuPathDB" id="FungiDB:SAPIO_CDS2424"/>
<keyword evidence="3" id="KW-0732">Signal</keyword>
<keyword evidence="2" id="KW-0560">Oxidoreductase</keyword>
<sequence>MSPLLYLHFVSLLLALISPTNQSRPSTRPQCKVIPGDAGWPTEREWNHLQNGLGGRLLQPTPPGAVCHAEQPVYDPEKCSNITAEWGQYETHVSDPVSVVWNQYTNDTCLPNPSFPCSSDGYPSFVINATMPEHVKLGIDFARKHNIRLIVKNTGHDYLGRSIAPNALSIWTHHMQSVKTHPDGFKPKGCWDTIPGTAVTVGVGAQMHMLFTYLNALNQTMIGGSGKTGGGSTFGVLTSVTVRTYPSPKVLGMEFVFMMEADQTAIFDVGAYILSQLPELGDNGLSGYVYVAPRMENPVPTPGAPEEIAAVFGVLVLQDTSDDDDILKLWSPVNNTVHSRWPGMVENIQRLTAFGSYSDWLELYYDNRGSGVNSYVSSRLLDNLALTSNLSALADAIKSTTDVAGRFTGFLVSGQGVRDAPIRGGGNAVPPAWRDAYVLTFTSSEFAPLNDTAEAQALQKLKDAAINPLREIAPNTGAYLNEASPYEPDWQQEFWGVNYKRLVDIKRRVDPQDVFWCSVCVAFSHLSRFIASDEIIRGKNVAGFICHGIAGFPRSQRIRSRPDKLDIRWGLVLVRLRFREMGWFLHDLEPPFQRELWTDRHTSEEIR</sequence>
<feature type="domain" description="Berberine/berberine-like" evidence="4">
    <location>
        <begin position="478"/>
        <end position="516"/>
    </location>
</feature>
<dbReference type="InterPro" id="IPR050432">
    <property type="entry name" value="FAD-linked_Oxidoreductases_BP"/>
</dbReference>
<dbReference type="GeneID" id="27721496"/>
<dbReference type="KEGG" id="sapo:SAPIO_CDS2424"/>
<evidence type="ECO:0000256" key="3">
    <source>
        <dbReference type="SAM" id="SignalP"/>
    </source>
</evidence>
<dbReference type="Pfam" id="PF08031">
    <property type="entry name" value="BBE"/>
    <property type="match status" value="1"/>
</dbReference>
<evidence type="ECO:0000259" key="4">
    <source>
        <dbReference type="Pfam" id="PF08031"/>
    </source>
</evidence>
<dbReference type="HOGENOM" id="CLU_018354_4_4_1"/>
<dbReference type="GO" id="GO:0016491">
    <property type="term" value="F:oxidoreductase activity"/>
    <property type="evidence" value="ECO:0007669"/>
    <property type="project" value="UniProtKB-KW"/>
</dbReference>
<reference evidence="5 6" key="1">
    <citation type="journal article" date="2014" name="Genome Announc.">
        <title>Draft genome sequence of the pathogenic fungus Scedosporium apiospermum.</title>
        <authorList>
            <person name="Vandeputte P."/>
            <person name="Ghamrawi S."/>
            <person name="Rechenmann M."/>
            <person name="Iltis A."/>
            <person name="Giraud S."/>
            <person name="Fleury M."/>
            <person name="Thornton C."/>
            <person name="Delhaes L."/>
            <person name="Meyer W."/>
            <person name="Papon N."/>
            <person name="Bouchara J.P."/>
        </authorList>
    </citation>
    <scope>NUCLEOTIDE SEQUENCE [LARGE SCALE GENOMIC DNA]</scope>
    <source>
        <strain evidence="5 6">IHEM 14462</strain>
    </source>
</reference>
<dbReference type="GO" id="GO:0050660">
    <property type="term" value="F:flavin adenine dinucleotide binding"/>
    <property type="evidence" value="ECO:0007669"/>
    <property type="project" value="InterPro"/>
</dbReference>